<evidence type="ECO:0000313" key="2">
    <source>
        <dbReference type="EMBL" id="MBU5669808.1"/>
    </source>
</evidence>
<organism evidence="2 3">
    <name type="scientific">Peptoniphilus ovalis</name>
    <dbReference type="NCBI Taxonomy" id="2841503"/>
    <lineage>
        <taxon>Bacteria</taxon>
        <taxon>Bacillati</taxon>
        <taxon>Bacillota</taxon>
        <taxon>Tissierellia</taxon>
        <taxon>Tissierellales</taxon>
        <taxon>Peptoniphilaceae</taxon>
        <taxon>Peptoniphilus</taxon>
    </lineage>
</organism>
<keyword evidence="1" id="KW-0472">Membrane</keyword>
<evidence type="ECO:0000313" key="3">
    <source>
        <dbReference type="Proteomes" id="UP000783742"/>
    </source>
</evidence>
<name>A0ABS6FK15_9FIRM</name>
<evidence type="ECO:0000256" key="1">
    <source>
        <dbReference type="SAM" id="Phobius"/>
    </source>
</evidence>
<dbReference type="EMBL" id="JAHLQO010000005">
    <property type="protein sequence ID" value="MBU5669808.1"/>
    <property type="molecule type" value="Genomic_DNA"/>
</dbReference>
<sequence length="79" mass="9377">MIFVIPIISLYGSTFIENGVKIYASNIYFVLFALISIVYYILNTYTAIKIAKVSRNEFLIFMILQTFLYLEFLFIFFYI</sequence>
<dbReference type="RefSeq" id="WP_216549646.1">
    <property type="nucleotide sequence ID" value="NZ_JAHLQO010000005.1"/>
</dbReference>
<protein>
    <submittedName>
        <fullName evidence="2">Uncharacterized protein</fullName>
    </submittedName>
</protein>
<feature type="transmembrane region" description="Helical" evidence="1">
    <location>
        <begin position="58"/>
        <end position="78"/>
    </location>
</feature>
<keyword evidence="3" id="KW-1185">Reference proteome</keyword>
<dbReference type="Proteomes" id="UP000783742">
    <property type="component" value="Unassembled WGS sequence"/>
</dbReference>
<keyword evidence="1" id="KW-0812">Transmembrane</keyword>
<feature type="transmembrane region" description="Helical" evidence="1">
    <location>
        <begin position="27"/>
        <end position="46"/>
    </location>
</feature>
<reference evidence="2 3" key="1">
    <citation type="submission" date="2021-06" db="EMBL/GenBank/DDBJ databases">
        <authorList>
            <person name="Sun Q."/>
            <person name="Li D."/>
        </authorList>
    </citation>
    <scope>NUCLEOTIDE SEQUENCE [LARGE SCALE GENOMIC DNA]</scope>
    <source>
        <strain evidence="2 3">MSJ-1</strain>
    </source>
</reference>
<comment type="caution">
    <text evidence="2">The sequence shown here is derived from an EMBL/GenBank/DDBJ whole genome shotgun (WGS) entry which is preliminary data.</text>
</comment>
<gene>
    <name evidence="2" type="ORF">KQI68_08165</name>
</gene>
<accession>A0ABS6FK15</accession>
<keyword evidence="1" id="KW-1133">Transmembrane helix</keyword>
<proteinExistence type="predicted"/>